<dbReference type="AlphaFoldDB" id="A0A0E0LYE1"/>
<evidence type="ECO:0000313" key="2">
    <source>
        <dbReference type="Proteomes" id="UP000026962"/>
    </source>
</evidence>
<reference evidence="1" key="1">
    <citation type="submission" date="2015-04" db="UniProtKB">
        <authorList>
            <consortium name="EnsemblPlants"/>
        </authorList>
    </citation>
    <scope>IDENTIFICATION</scope>
</reference>
<dbReference type="Gramene" id="OPUNC09G00780.1">
    <property type="protein sequence ID" value="OPUNC09G00780.1"/>
    <property type="gene ID" value="OPUNC09G00780"/>
</dbReference>
<dbReference type="OMA" id="VSQNKHT"/>
<dbReference type="EnsemblPlants" id="OPUNC09G00780.1">
    <property type="protein sequence ID" value="OPUNC09G00780.1"/>
    <property type="gene ID" value="OPUNC09G00780"/>
</dbReference>
<keyword evidence="2" id="KW-1185">Reference proteome</keyword>
<dbReference type="eggNOG" id="ENOG502R3WS">
    <property type="taxonomic scope" value="Eukaryota"/>
</dbReference>
<protein>
    <submittedName>
        <fullName evidence="1">Uncharacterized protein</fullName>
    </submittedName>
</protein>
<reference evidence="1" key="2">
    <citation type="submission" date="2018-05" db="EMBL/GenBank/DDBJ databases">
        <title>OpunRS2 (Oryza punctata Reference Sequence Version 2).</title>
        <authorList>
            <person name="Zhang J."/>
            <person name="Kudrna D."/>
            <person name="Lee S."/>
            <person name="Talag J."/>
            <person name="Welchert J."/>
            <person name="Wing R.A."/>
        </authorList>
    </citation>
    <scope>NUCLEOTIDE SEQUENCE [LARGE SCALE GENOMIC DNA]</scope>
</reference>
<name>A0A0E0LYE1_ORYPU</name>
<dbReference type="HOGENOM" id="CLU_173592_0_0_1"/>
<dbReference type="Proteomes" id="UP000026962">
    <property type="component" value="Chromosome 9"/>
</dbReference>
<proteinExistence type="predicted"/>
<organism evidence="1">
    <name type="scientific">Oryza punctata</name>
    <name type="common">Red rice</name>
    <dbReference type="NCBI Taxonomy" id="4537"/>
    <lineage>
        <taxon>Eukaryota</taxon>
        <taxon>Viridiplantae</taxon>
        <taxon>Streptophyta</taxon>
        <taxon>Embryophyta</taxon>
        <taxon>Tracheophyta</taxon>
        <taxon>Spermatophyta</taxon>
        <taxon>Magnoliopsida</taxon>
        <taxon>Liliopsida</taxon>
        <taxon>Poales</taxon>
        <taxon>Poaceae</taxon>
        <taxon>BOP clade</taxon>
        <taxon>Oryzoideae</taxon>
        <taxon>Oryzeae</taxon>
        <taxon>Oryzinae</taxon>
        <taxon>Oryza</taxon>
    </lineage>
</organism>
<sequence>MAQGENGKKAMPLAENKEIVAKDAQDIRRQADEFNSWLARMEAMDSQELKQYKEQNKDMFNSQKKAAINKIQQKEKKKRKRTVLSPILGAVMKFHRDDDVDPSASGGPAA</sequence>
<dbReference type="Gramene" id="OPUNC09G00760.1">
    <property type="protein sequence ID" value="OPUNC09G00760.1"/>
    <property type="gene ID" value="OPUNC09G00760"/>
</dbReference>
<evidence type="ECO:0000313" key="1">
    <source>
        <dbReference type="EnsemblPlants" id="OPUNC09G00760.1"/>
    </source>
</evidence>
<accession>A0A0E0LYE1</accession>
<dbReference type="EnsemblPlants" id="OPUNC09G00760.1">
    <property type="protein sequence ID" value="OPUNC09G00760.1"/>
    <property type="gene ID" value="OPUNC09G00760"/>
</dbReference>